<gene>
    <name evidence="7" type="ORF">AAFF_G00383210</name>
</gene>
<dbReference type="GO" id="GO:0006487">
    <property type="term" value="P:protein N-linked glycosylation"/>
    <property type="evidence" value="ECO:0007669"/>
    <property type="project" value="TreeGrafter"/>
</dbReference>
<keyword evidence="4" id="KW-0812">Transmembrane</keyword>
<evidence type="ECO:0000259" key="6">
    <source>
        <dbReference type="Pfam" id="PF23524"/>
    </source>
</evidence>
<evidence type="ECO:0000256" key="4">
    <source>
        <dbReference type="SAM" id="Phobius"/>
    </source>
</evidence>
<evidence type="ECO:0000256" key="3">
    <source>
        <dbReference type="ARBA" id="ARBA00022679"/>
    </source>
</evidence>
<evidence type="ECO:0000259" key="5">
    <source>
        <dbReference type="Pfam" id="PF04666"/>
    </source>
</evidence>
<keyword evidence="4" id="KW-1133">Transmembrane helix</keyword>
<dbReference type="Proteomes" id="UP001221898">
    <property type="component" value="Unassembled WGS sequence"/>
</dbReference>
<reference evidence="7" key="1">
    <citation type="journal article" date="2023" name="Science">
        <title>Genome structures resolve the early diversification of teleost fishes.</title>
        <authorList>
            <person name="Parey E."/>
            <person name="Louis A."/>
            <person name="Montfort J."/>
            <person name="Bouchez O."/>
            <person name="Roques C."/>
            <person name="Iampietro C."/>
            <person name="Lluch J."/>
            <person name="Castinel A."/>
            <person name="Donnadieu C."/>
            <person name="Desvignes T."/>
            <person name="Floi Bucao C."/>
            <person name="Jouanno E."/>
            <person name="Wen M."/>
            <person name="Mejri S."/>
            <person name="Dirks R."/>
            <person name="Jansen H."/>
            <person name="Henkel C."/>
            <person name="Chen W.J."/>
            <person name="Zahm M."/>
            <person name="Cabau C."/>
            <person name="Klopp C."/>
            <person name="Thompson A.W."/>
            <person name="Robinson-Rechavi M."/>
            <person name="Braasch I."/>
            <person name="Lecointre G."/>
            <person name="Bobe J."/>
            <person name="Postlethwait J.H."/>
            <person name="Berthelot C."/>
            <person name="Roest Crollius H."/>
            <person name="Guiguen Y."/>
        </authorList>
    </citation>
    <scope>NUCLEOTIDE SEQUENCE</scope>
    <source>
        <strain evidence="7">NC1722</strain>
    </source>
</reference>
<dbReference type="InterPro" id="IPR056576">
    <property type="entry name" value="MGAT4_A/B/C_C"/>
</dbReference>
<evidence type="ECO:0000313" key="7">
    <source>
        <dbReference type="EMBL" id="KAJ8416299.1"/>
    </source>
</evidence>
<protein>
    <recommendedName>
        <fullName evidence="9">Alpha-1,3-mannosyl-glycoprotein 4-beta-N-acetylglucosaminyltransferase C-like</fullName>
    </recommendedName>
</protein>
<dbReference type="PANTHER" id="PTHR12062">
    <property type="entry name" value="N-ACETYLGLUCOSAMINYLTRANSFERASE VI"/>
    <property type="match status" value="1"/>
</dbReference>
<keyword evidence="2" id="KW-0328">Glycosyltransferase</keyword>
<proteinExistence type="predicted"/>
<dbReference type="Pfam" id="PF04666">
    <property type="entry name" value="MGAT4_cons"/>
    <property type="match status" value="1"/>
</dbReference>
<evidence type="ECO:0000256" key="1">
    <source>
        <dbReference type="ARBA" id="ARBA00004922"/>
    </source>
</evidence>
<comment type="pathway">
    <text evidence="1">Protein modification; protein glycosylation.</text>
</comment>
<comment type="caution">
    <text evidence="7">The sequence shown here is derived from an EMBL/GenBank/DDBJ whole genome shotgun (WGS) entry which is preliminary data.</text>
</comment>
<accession>A0AAD7T8C0</accession>
<dbReference type="Pfam" id="PF23524">
    <property type="entry name" value="MGAT4A_C"/>
    <property type="match status" value="1"/>
</dbReference>
<evidence type="ECO:0000256" key="2">
    <source>
        <dbReference type="ARBA" id="ARBA00022676"/>
    </source>
</evidence>
<dbReference type="GO" id="GO:0008375">
    <property type="term" value="F:acetylglucosaminyltransferase activity"/>
    <property type="evidence" value="ECO:0007669"/>
    <property type="project" value="TreeGrafter"/>
</dbReference>
<dbReference type="EMBL" id="JAINUG010000007">
    <property type="protein sequence ID" value="KAJ8416299.1"/>
    <property type="molecule type" value="Genomic_DNA"/>
</dbReference>
<evidence type="ECO:0008006" key="9">
    <source>
        <dbReference type="Google" id="ProtNLM"/>
    </source>
</evidence>
<keyword evidence="3" id="KW-0808">Transferase</keyword>
<organism evidence="7 8">
    <name type="scientific">Aldrovandia affinis</name>
    <dbReference type="NCBI Taxonomy" id="143900"/>
    <lineage>
        <taxon>Eukaryota</taxon>
        <taxon>Metazoa</taxon>
        <taxon>Chordata</taxon>
        <taxon>Craniata</taxon>
        <taxon>Vertebrata</taxon>
        <taxon>Euteleostomi</taxon>
        <taxon>Actinopterygii</taxon>
        <taxon>Neopterygii</taxon>
        <taxon>Teleostei</taxon>
        <taxon>Notacanthiformes</taxon>
        <taxon>Halosauridae</taxon>
        <taxon>Aldrovandia</taxon>
    </lineage>
</organism>
<keyword evidence="8" id="KW-1185">Reference proteome</keyword>
<dbReference type="PANTHER" id="PTHR12062:SF29">
    <property type="entry name" value="ALPHA-1,3-MANNOSYL-GLYCOPROTEIN 4-BETA-N-ACETYLGLUCOSAMINYLTRANSFERASE C"/>
    <property type="match status" value="1"/>
</dbReference>
<feature type="domain" description="MGAT4 conserved region" evidence="5">
    <location>
        <begin position="91"/>
        <end position="336"/>
    </location>
</feature>
<sequence length="503" mass="57181">MVLTCPERCRLLIQFSRCRSSRILFLGIMWVCCTAPFLFLFLSNSNSHNGCRICSFSERGTAEDTPHSSTPSTVPLNRTFSYHEDIAGPLRIPYQILAGERPRLIKYMSIGISSVKRKKENYLLGTLRSHFTQSNPLEVEDMILVVYLADWDPEVRKQMVQEVSDQFGEHLAAGHLVLITSPQTAYPTLEGLKHNYGDSEDRVRYRSKQNVDYAFLSNFCSGLARYHLVLEDDVHCSRNFLQTIRRKVDVYPKLWTTMAFSKLGYIGKLYHSADLPTLARFLLMFYDEMPCDWLLDHFFHSKAQVELVQMKPSLFQHVGSYSSFKGGHNQLKDNEFQEVVEPSADNPLAMLFTDMKAYQQNTLDTVYKGMGFFWGMGVLNGSHVSVHFKEPVALKGVQIVTGSPEHSGDILRRGLAEVGWRGSQKSNLDDCHMFLRIGDFINGTLEIEGLDLGAKQAVDCLRVRVTGNQREWLLLSKLNVWTVTAGNATILSTNRPQNEHSVE</sequence>
<name>A0AAD7T8C0_9TELE</name>
<dbReference type="AlphaFoldDB" id="A0AAD7T8C0"/>
<dbReference type="InterPro" id="IPR006759">
    <property type="entry name" value="Glyco_transf_54"/>
</dbReference>
<keyword evidence="4" id="KW-0472">Membrane</keyword>
<feature type="domain" description="MGAT4 A/B/C C-terminal" evidence="6">
    <location>
        <begin position="350"/>
        <end position="476"/>
    </location>
</feature>
<feature type="transmembrane region" description="Helical" evidence="4">
    <location>
        <begin position="23"/>
        <end position="42"/>
    </location>
</feature>
<evidence type="ECO:0000313" key="8">
    <source>
        <dbReference type="Proteomes" id="UP001221898"/>
    </source>
</evidence>
<dbReference type="InterPro" id="IPR057279">
    <property type="entry name" value="MGAT4"/>
</dbReference>